<dbReference type="Proteomes" id="UP000760494">
    <property type="component" value="Unassembled WGS sequence"/>
</dbReference>
<dbReference type="SUPFAM" id="SSF81383">
    <property type="entry name" value="F-box domain"/>
    <property type="match status" value="1"/>
</dbReference>
<gene>
    <name evidence="1" type="ORF">C2S_4162</name>
</gene>
<dbReference type="InterPro" id="IPR001810">
    <property type="entry name" value="F-box_dom"/>
</dbReference>
<dbReference type="InterPro" id="IPR036047">
    <property type="entry name" value="F-box-like_dom_sf"/>
</dbReference>
<dbReference type="PROSITE" id="PS50181">
    <property type="entry name" value="FBOX"/>
    <property type="match status" value="1"/>
</dbReference>
<name>A0A2H3RUW2_FUSFU</name>
<evidence type="ECO:0000313" key="1">
    <source>
        <dbReference type="EMBL" id="VTT60536.1"/>
    </source>
</evidence>
<sequence>MLASLPPEILENICDKLSGIDLQRLSLTAKWLHKITFRQLWRSLTIKPYPESERHCINPYGPLQYCLQYTRELRFDPGVDADPKRCIHAGDWLGYMGNWTDKVPLHQYTWEARGDSFGLEGGKLVRVKFECLAQRAVILLNRFNAGQLESFSWYYTSCIPCEILEILCLKHPCIQSLSLVTDPFCSRFNRWSRTSDIDLSAFLNLRRLSWKAPMGCHFDNIASLVKANARHLEELELELHGWSPDHESRESTAVHPGENLEVWDNIPASAMLARKTFGLEVTTSKAAEQICFPKLRRLKITRVALRDENTGIQVLASSIDSSARRLLSCVLDNLPI</sequence>
<evidence type="ECO:0000313" key="2">
    <source>
        <dbReference type="Proteomes" id="UP000760494"/>
    </source>
</evidence>
<comment type="caution">
    <text evidence="1">The sequence shown here is derived from an EMBL/GenBank/DDBJ whole genome shotgun (WGS) entry which is preliminary data.</text>
</comment>
<dbReference type="Pfam" id="PF12937">
    <property type="entry name" value="F-box-like"/>
    <property type="match status" value="1"/>
</dbReference>
<accession>A0A2H3RUW2</accession>
<reference evidence="1" key="1">
    <citation type="submission" date="2019-05" db="EMBL/GenBank/DDBJ databases">
        <authorList>
            <person name="Piombo E."/>
        </authorList>
    </citation>
    <scope>NUCLEOTIDE SEQUENCE</scope>
    <source>
        <strain evidence="1">C2S</strain>
    </source>
</reference>
<dbReference type="AlphaFoldDB" id="A0A2H3RUW2"/>
<dbReference type="EMBL" id="CABFJX010000046">
    <property type="protein sequence ID" value="VTT60536.1"/>
    <property type="molecule type" value="Genomic_DNA"/>
</dbReference>
<organism evidence="1 2">
    <name type="scientific">Fusarium fujikuroi</name>
    <name type="common">Bakanae and foot rot disease fungus</name>
    <name type="synonym">Gibberella fujikuroi</name>
    <dbReference type="NCBI Taxonomy" id="5127"/>
    <lineage>
        <taxon>Eukaryota</taxon>
        <taxon>Fungi</taxon>
        <taxon>Dikarya</taxon>
        <taxon>Ascomycota</taxon>
        <taxon>Pezizomycotina</taxon>
        <taxon>Sordariomycetes</taxon>
        <taxon>Hypocreomycetidae</taxon>
        <taxon>Hypocreales</taxon>
        <taxon>Nectriaceae</taxon>
        <taxon>Fusarium</taxon>
        <taxon>Fusarium fujikuroi species complex</taxon>
    </lineage>
</organism>
<protein>
    <submittedName>
        <fullName evidence="1">Uncharacterized protein</fullName>
    </submittedName>
</protein>
<proteinExistence type="predicted"/>